<keyword evidence="3" id="KW-0805">Transcription regulation</keyword>
<feature type="compositionally biased region" description="Basic and acidic residues" evidence="6">
    <location>
        <begin position="80"/>
        <end position="90"/>
    </location>
</feature>
<evidence type="ECO:0000313" key="9">
    <source>
        <dbReference type="RefSeq" id="XP_030751363.1"/>
    </source>
</evidence>
<dbReference type="GO" id="GO:0005634">
    <property type="term" value="C:nucleus"/>
    <property type="evidence" value="ECO:0007669"/>
    <property type="project" value="TreeGrafter"/>
</dbReference>
<dbReference type="PANTHER" id="PTHR23098">
    <property type="entry name" value="AGAP001331-PA-RELATED"/>
    <property type="match status" value="1"/>
</dbReference>
<evidence type="ECO:0000313" key="8">
    <source>
        <dbReference type="Proteomes" id="UP000504635"/>
    </source>
</evidence>
<gene>
    <name evidence="9" type="primary">LOC115878893</name>
</gene>
<comment type="function">
    <text evidence="5">Involved in transvection phenomena (= synapsis-dependent gene expression), where the synaptic pairing of chromosomes carrying genes with which zeste interacts influences the expression of these genes. Zeste binds to DNA and stimulates transcription from a nearby promoter.</text>
</comment>
<dbReference type="AlphaFoldDB" id="A0A6J2XIS4"/>
<dbReference type="InParanoid" id="A0A6J2XIS4"/>
<comment type="subunit">
    <text evidence="1">Self-associates forming complexes of several hundred monomers.</text>
</comment>
<reference evidence="9" key="1">
    <citation type="submission" date="2025-08" db="UniProtKB">
        <authorList>
            <consortium name="RefSeq"/>
        </authorList>
    </citation>
    <scope>IDENTIFICATION</scope>
    <source>
        <tissue evidence="9">Gonads</tissue>
    </source>
</reference>
<feature type="domain" description="Myb/SANT-like DNA-binding" evidence="7">
    <location>
        <begin position="14"/>
        <end position="85"/>
    </location>
</feature>
<dbReference type="Pfam" id="PF13873">
    <property type="entry name" value="Myb_DNA-bind_5"/>
    <property type="match status" value="1"/>
</dbReference>
<dbReference type="Proteomes" id="UP000504635">
    <property type="component" value="Unplaced"/>
</dbReference>
<evidence type="ECO:0000256" key="3">
    <source>
        <dbReference type="ARBA" id="ARBA00023015"/>
    </source>
</evidence>
<accession>A0A6J2XIS4</accession>
<evidence type="ECO:0000256" key="6">
    <source>
        <dbReference type="SAM" id="MobiDB-lite"/>
    </source>
</evidence>
<sequence>MEQERKRIKSNPITPRQKEILVEFISARKEMYTGKLTPMYTREKMLKNWQEITNILNCVPEGPAKDWKQWRKSWVDIKKNTKSRHSDQKKYMAGTGGGPPPYLPPDDLSGIEEKVLNIITPVAISGNKNILETEAVFNFESDDIFENTDDVNLDISHQSNTTDYILEENIPDLESITRSYASEYANTSTSVKSNNGHDYCLTENHKPQSPSMKFGVDGEKTKTSKVSFSRQKRTKIGRLEYSLRNNDRLLKLTEENNNSEKEYKQRKLLLLENDSLQKSGYYDRKALALETIANAHKQIAIDIQVIKNAITQSQKQ</sequence>
<dbReference type="KEGG" id="soy:115878893"/>
<evidence type="ECO:0000256" key="2">
    <source>
        <dbReference type="ARBA" id="ARBA00016807"/>
    </source>
</evidence>
<organism evidence="8 9">
    <name type="scientific">Sitophilus oryzae</name>
    <name type="common">Rice weevil</name>
    <name type="synonym">Curculio oryzae</name>
    <dbReference type="NCBI Taxonomy" id="7048"/>
    <lineage>
        <taxon>Eukaryota</taxon>
        <taxon>Metazoa</taxon>
        <taxon>Ecdysozoa</taxon>
        <taxon>Arthropoda</taxon>
        <taxon>Hexapoda</taxon>
        <taxon>Insecta</taxon>
        <taxon>Pterygota</taxon>
        <taxon>Neoptera</taxon>
        <taxon>Endopterygota</taxon>
        <taxon>Coleoptera</taxon>
        <taxon>Polyphaga</taxon>
        <taxon>Cucujiformia</taxon>
        <taxon>Curculionidae</taxon>
        <taxon>Dryophthorinae</taxon>
        <taxon>Sitophilus</taxon>
    </lineage>
</organism>
<evidence type="ECO:0000256" key="1">
    <source>
        <dbReference type="ARBA" id="ARBA00011764"/>
    </source>
</evidence>
<dbReference type="PANTHER" id="PTHR23098:SF16">
    <property type="entry name" value="REGULATORY PROTEIN ZESTE"/>
    <property type="match status" value="1"/>
</dbReference>
<keyword evidence="8" id="KW-1185">Reference proteome</keyword>
<evidence type="ECO:0000259" key="7">
    <source>
        <dbReference type="Pfam" id="PF13873"/>
    </source>
</evidence>
<protein>
    <recommendedName>
        <fullName evidence="2">Regulatory protein zeste</fullName>
    </recommendedName>
</protein>
<proteinExistence type="predicted"/>
<dbReference type="RefSeq" id="XP_030751363.1">
    <property type="nucleotide sequence ID" value="XM_030895503.1"/>
</dbReference>
<dbReference type="GeneID" id="115878893"/>
<name>A0A6J2XIS4_SITOR</name>
<dbReference type="InterPro" id="IPR028002">
    <property type="entry name" value="Myb_DNA-bind_5"/>
</dbReference>
<evidence type="ECO:0000256" key="5">
    <source>
        <dbReference type="ARBA" id="ARBA00025466"/>
    </source>
</evidence>
<keyword evidence="4" id="KW-0804">Transcription</keyword>
<evidence type="ECO:0000256" key="4">
    <source>
        <dbReference type="ARBA" id="ARBA00023163"/>
    </source>
</evidence>
<feature type="region of interest" description="Disordered" evidence="6">
    <location>
        <begin position="80"/>
        <end position="104"/>
    </location>
</feature>
<dbReference type="OrthoDB" id="7543230at2759"/>